<comment type="caution">
    <text evidence="2">The sequence shown here is derived from an EMBL/GenBank/DDBJ whole genome shotgun (WGS) entry which is preliminary data.</text>
</comment>
<name>A0ABU8XQW9_9PROT</name>
<evidence type="ECO:0000313" key="3">
    <source>
        <dbReference type="Proteomes" id="UP001375743"/>
    </source>
</evidence>
<dbReference type="RefSeq" id="WP_418158623.1">
    <property type="nucleotide sequence ID" value="NZ_JBBLZC010000005.1"/>
</dbReference>
<proteinExistence type="predicted"/>
<dbReference type="PANTHER" id="PTHR30441">
    <property type="entry name" value="DUF748 DOMAIN-CONTAINING PROTEIN"/>
    <property type="match status" value="1"/>
</dbReference>
<keyword evidence="3" id="KW-1185">Reference proteome</keyword>
<evidence type="ECO:0000313" key="2">
    <source>
        <dbReference type="EMBL" id="MEK0082769.1"/>
    </source>
</evidence>
<dbReference type="Proteomes" id="UP001375743">
    <property type="component" value="Unassembled WGS sequence"/>
</dbReference>
<organism evidence="2 3">
    <name type="scientific">Benzoatithermus flavus</name>
    <dbReference type="NCBI Taxonomy" id="3108223"/>
    <lineage>
        <taxon>Bacteria</taxon>
        <taxon>Pseudomonadati</taxon>
        <taxon>Pseudomonadota</taxon>
        <taxon>Alphaproteobacteria</taxon>
        <taxon>Geminicoccales</taxon>
        <taxon>Geminicoccaceae</taxon>
        <taxon>Benzoatithermus</taxon>
    </lineage>
</organism>
<evidence type="ECO:0000259" key="1">
    <source>
        <dbReference type="Pfam" id="PF13116"/>
    </source>
</evidence>
<protein>
    <submittedName>
        <fullName evidence="2">AsmA-like C-terminal domain-containing protein</fullName>
    </submittedName>
</protein>
<accession>A0ABU8XQW9</accession>
<dbReference type="EMBL" id="JBBLZC010000005">
    <property type="protein sequence ID" value="MEK0082769.1"/>
    <property type="molecule type" value="Genomic_DNA"/>
</dbReference>
<dbReference type="PANTHER" id="PTHR30441:SF4">
    <property type="entry name" value="PROTEIN ASMA"/>
    <property type="match status" value="1"/>
</dbReference>
<dbReference type="Pfam" id="PF13116">
    <property type="entry name" value="YhdP"/>
    <property type="match status" value="1"/>
</dbReference>
<dbReference type="InterPro" id="IPR025263">
    <property type="entry name" value="YhdP_central"/>
</dbReference>
<sequence>MNRSTIGYPILMRRLARLVLAFLMLLVVAAGLLLWRLDRGPLSLAAVQPLLQQLIDRGSSFHVSFSSPTLVWSRSEGILALRLQDLEVRSSAGDFVAGAPSAAVTVAVAPLLLERRIEPVAIGLELPELELVRQADGRLVLAFAGQLTAFPLTSAVGSGGLEALLGDAAPSGGTAGLEHLRLVRVTAPSLQFYDEATGRRAVADDPLFRLRRRQDGWSVSLASRFGDGRIELAAEPGGSAGELRVVIELERFPVQNLAGIVPGLPVGGSVLPVSGRIDFPFDAATLEPGTARLQLATRQATLSLPEIGLGPVPIRRAGLVATLAAGWREAGIERLEVEGEGYGLAVSGRIAAMGDGPRVRLRIEPVDLDVAEILTLWPRELGAAARAWTSRNLRRGRVSEASLELGRGGPHPDQLGLAGSFTFADAELRYLPALPTATALAGTGRFAGDSLQLALEGGRSGEVELTGGEVLLRNLIGSGDAQLAAKLDLRSAVPAALRLLAAPPIELTKAMGLAPQAVSGRQTTRLALSLPLREGLRPEQIRYEASTRLDDLAVKNVRPGYDLAADSLMLTADPAAVSIRGGIRVNGVPLDVAWHESPGAGKGPRRQVMVTGSLDRDGVRALRFTWPERLSGRVGFDATLTEAQSPLRTVDLTLDLQPTGIRLPEALVTKQPGQPGRASARLVQPDAGTLAVERFRLDAAGVTAEGTAGLKLDPLRPERLSLRELRTPLGDLAADLALQRDVWRGRIDIGQLDLRPVLQARRESGAGEGFTPPDLALDVVARSLRLGDAPFSDLTGSVRRAGGIWQSASFRARIEDSEVGLDLGTRDGVSALALRSSDAGWLIRGFAGNDNGVRGGQLRLTADLRQGGPTLRGKGELKIREFTLWGAPLIARIVSLASFSGLGNALSGKGVPIDRLVVPFEIDGSRLLLQQARLVGSDIGARADGVIDLAQGRLDINGTVAPAYTINRILGSIPILGQILSGSQSDAAIAATFSVTGPLGEPSVAVNPLAALVPGLVRDLFNALTADTGPPEAAPQDQR</sequence>
<reference evidence="2 3" key="1">
    <citation type="submission" date="2024-01" db="EMBL/GenBank/DDBJ databases">
        <title>Multi-omics insights into the function and evolution of sodium benzoate biodegradation pathways in Benzoatithermus flavus gen. nov., sp. nov. from hot spring.</title>
        <authorList>
            <person name="Hu C.-J."/>
            <person name="Li W.-J."/>
        </authorList>
    </citation>
    <scope>NUCLEOTIDE SEQUENCE [LARGE SCALE GENOMIC DNA]</scope>
    <source>
        <strain evidence="2 3">SYSU G07066</strain>
    </source>
</reference>
<gene>
    <name evidence="2" type="ORF">U1T56_06385</name>
</gene>
<feature type="domain" description="YhdP central" evidence="1">
    <location>
        <begin position="290"/>
        <end position="806"/>
    </location>
</feature>
<dbReference type="InterPro" id="IPR052894">
    <property type="entry name" value="AsmA-related"/>
</dbReference>